<dbReference type="PRINTS" id="PR00099">
    <property type="entry name" value="CPSGATASE"/>
</dbReference>
<dbReference type="PANTHER" id="PTHR43418:SF4">
    <property type="entry name" value="MULTIFUNCTIONAL TRYPTOPHAN BIOSYNTHESIS PROTEIN"/>
    <property type="match status" value="1"/>
</dbReference>
<dbReference type="PROSITE" id="PS51273">
    <property type="entry name" value="GATASE_TYPE_1"/>
    <property type="match status" value="1"/>
</dbReference>
<dbReference type="InterPro" id="IPR006221">
    <property type="entry name" value="TrpG/PapA_dom"/>
</dbReference>
<dbReference type="InterPro" id="IPR029062">
    <property type="entry name" value="Class_I_gatase-like"/>
</dbReference>
<gene>
    <name evidence="3" type="ORF">IFJ97_06260</name>
</gene>
<dbReference type="Gene3D" id="3.40.50.880">
    <property type="match status" value="1"/>
</dbReference>
<comment type="caution">
    <text evidence="3">The sequence shown here is derived from an EMBL/GenBank/DDBJ whole genome shotgun (WGS) entry which is preliminary data.</text>
</comment>
<dbReference type="GO" id="GO:0004049">
    <property type="term" value="F:anthranilate synthase activity"/>
    <property type="evidence" value="ECO:0007669"/>
    <property type="project" value="TreeGrafter"/>
</dbReference>
<dbReference type="SUPFAM" id="SSF52317">
    <property type="entry name" value="Class I glutamine amidotransferase-like"/>
    <property type="match status" value="1"/>
</dbReference>
<dbReference type="EMBL" id="JACXWA010000107">
    <property type="protein sequence ID" value="MBD3870948.1"/>
    <property type="molecule type" value="Genomic_DNA"/>
</dbReference>
<protein>
    <submittedName>
        <fullName evidence="3">Aminodeoxychorismate/anthranilate synthase component II</fullName>
    </submittedName>
</protein>
<dbReference type="InterPro" id="IPR017926">
    <property type="entry name" value="GATASE"/>
</dbReference>
<dbReference type="PRINTS" id="PR00097">
    <property type="entry name" value="ANTSNTHASEII"/>
</dbReference>
<evidence type="ECO:0000256" key="1">
    <source>
        <dbReference type="ARBA" id="ARBA00022962"/>
    </source>
</evidence>
<evidence type="ECO:0000313" key="3">
    <source>
        <dbReference type="EMBL" id="MBD3870948.1"/>
    </source>
</evidence>
<dbReference type="Pfam" id="PF00117">
    <property type="entry name" value="GATase"/>
    <property type="match status" value="1"/>
</dbReference>
<sequence length="202" mass="22079">MILMIDNYDSFTYNLVQELSEVGDVEIKVVRNDAASVDELMAKGPRAVVISPGPGIPEESGVTMDVVRAAADLPLLGICLGHQAIAAVHGGHVVRAAEPVHGKTSAVRHNGDGLFEGVPDGFEATRYHSLIVDRESLPADLEITAWTEDGFIMGLRDRNRPHFGVQFHPESYLCHEGKQILARFLEIADLAVRPEWKTGVEF</sequence>
<organism evidence="3 4">
    <name type="scientific">Candidatus Sulfomarinibacter kjeldsenii</name>
    <dbReference type="NCBI Taxonomy" id="2885994"/>
    <lineage>
        <taxon>Bacteria</taxon>
        <taxon>Pseudomonadati</taxon>
        <taxon>Acidobacteriota</taxon>
        <taxon>Thermoanaerobaculia</taxon>
        <taxon>Thermoanaerobaculales</taxon>
        <taxon>Candidatus Sulfomarinibacteraceae</taxon>
        <taxon>Candidatus Sulfomarinibacter</taxon>
    </lineage>
</organism>
<dbReference type="PANTHER" id="PTHR43418">
    <property type="entry name" value="MULTIFUNCTIONAL TRYPTOPHAN BIOSYNTHESIS PROTEIN-RELATED"/>
    <property type="match status" value="1"/>
</dbReference>
<dbReference type="PRINTS" id="PR00096">
    <property type="entry name" value="GATASE"/>
</dbReference>
<evidence type="ECO:0000259" key="2">
    <source>
        <dbReference type="Pfam" id="PF00117"/>
    </source>
</evidence>
<evidence type="ECO:0000313" key="4">
    <source>
        <dbReference type="Proteomes" id="UP000598633"/>
    </source>
</evidence>
<dbReference type="NCBIfam" id="TIGR00566">
    <property type="entry name" value="trpG_papA"/>
    <property type="match status" value="1"/>
</dbReference>
<dbReference type="AlphaFoldDB" id="A0A8J7CNN9"/>
<dbReference type="CDD" id="cd01743">
    <property type="entry name" value="GATase1_Anthranilate_Synthase"/>
    <property type="match status" value="1"/>
</dbReference>
<dbReference type="InterPro" id="IPR050472">
    <property type="entry name" value="Anth_synth/Amidotransfase"/>
</dbReference>
<dbReference type="GO" id="GO:0005829">
    <property type="term" value="C:cytosol"/>
    <property type="evidence" value="ECO:0007669"/>
    <property type="project" value="TreeGrafter"/>
</dbReference>
<accession>A0A8J7CNN9</accession>
<proteinExistence type="predicted"/>
<dbReference type="GO" id="GO:0000162">
    <property type="term" value="P:L-tryptophan biosynthetic process"/>
    <property type="evidence" value="ECO:0007669"/>
    <property type="project" value="TreeGrafter"/>
</dbReference>
<keyword evidence="1" id="KW-0315">Glutamine amidotransferase</keyword>
<dbReference type="Proteomes" id="UP000598633">
    <property type="component" value="Unassembled WGS sequence"/>
</dbReference>
<name>A0A8J7CNN9_9BACT</name>
<dbReference type="FunFam" id="3.40.50.880:FF:000003">
    <property type="entry name" value="Anthranilate synthase component II"/>
    <property type="match status" value="1"/>
</dbReference>
<feature type="domain" description="Glutamine amidotransferase" evidence="2">
    <location>
        <begin position="3"/>
        <end position="185"/>
    </location>
</feature>
<reference evidence="3 4" key="1">
    <citation type="submission" date="2020-08" db="EMBL/GenBank/DDBJ databases">
        <title>Acidobacteriota in marine sediments use diverse sulfur dissimilation pathways.</title>
        <authorList>
            <person name="Wasmund K."/>
        </authorList>
    </citation>
    <scope>NUCLEOTIDE SEQUENCE [LARGE SCALE GENOMIC DNA]</scope>
    <source>
        <strain evidence="3">MAG AM3-A</strain>
    </source>
</reference>